<evidence type="ECO:0000256" key="15">
    <source>
        <dbReference type="ARBA" id="ARBA00023930"/>
    </source>
</evidence>
<dbReference type="InterPro" id="IPR004045">
    <property type="entry name" value="Glutathione_S-Trfase_N"/>
</dbReference>
<evidence type="ECO:0000256" key="14">
    <source>
        <dbReference type="ARBA" id="ARBA00023235"/>
    </source>
</evidence>
<dbReference type="AlphaFoldDB" id="A0A9W9ZKN3"/>
<dbReference type="SFLD" id="SFLDG01203">
    <property type="entry name" value="Prostaglandin_E_synthase_like1"/>
    <property type="match status" value="1"/>
</dbReference>
<sequence>MAARNVFRRNFYKSLSKSFVNSCTQRRLASSNNYASGNFGASRRFTSVLAASCVAGVVSYRMFFSNDVKARPILGPIKASESGSEPIAKEGIPDFTVTLYQYRNCPFCGKVRAFLDYYGFKYDIVEVSPLWKKEISFSKYKKVPFVIADDKQIKDSSVIVSALRSVMLGRDSLEQILNYYPEMTMQGPDGKEKTEYTNCYFIMYKEAIDKESMKKEKEERKWRKWVDDTFVHTLSPNIYRTASEAMQAFEYFTKESNVSTFEKYSTYFAGPIVMYIVGKHVKRKYNIDNDVRKAMYEEAETWMKAVGRRKFMGGSAPNLADLAVYGVLSGLEGLDAFQDLMTHTTIKPWYDRVKDAVQTHAGAHTV</sequence>
<dbReference type="PROSITE" id="PS51354">
    <property type="entry name" value="GLUTAREDOXIN_2"/>
    <property type="match status" value="1"/>
</dbReference>
<keyword evidence="13" id="KW-0275">Fatty acid biosynthesis</keyword>
<dbReference type="GO" id="GO:0005739">
    <property type="term" value="C:mitochondrion"/>
    <property type="evidence" value="ECO:0007669"/>
    <property type="project" value="TreeGrafter"/>
</dbReference>
<evidence type="ECO:0000256" key="12">
    <source>
        <dbReference type="ARBA" id="ARBA00023136"/>
    </source>
</evidence>
<dbReference type="InterPro" id="IPR036249">
    <property type="entry name" value="Thioredoxin-like_sf"/>
</dbReference>
<dbReference type="CDD" id="cd03197">
    <property type="entry name" value="GST_C_mPGES2"/>
    <property type="match status" value="1"/>
</dbReference>
<keyword evidence="7" id="KW-0643">Prostaglandin biosynthesis</keyword>
<dbReference type="SUPFAM" id="SSF52833">
    <property type="entry name" value="Thioredoxin-like"/>
    <property type="match status" value="1"/>
</dbReference>
<evidence type="ECO:0000259" key="19">
    <source>
        <dbReference type="PROSITE" id="PS50404"/>
    </source>
</evidence>
<evidence type="ECO:0000313" key="21">
    <source>
        <dbReference type="Proteomes" id="UP001163046"/>
    </source>
</evidence>
<evidence type="ECO:0000256" key="16">
    <source>
        <dbReference type="ARBA" id="ARBA00023931"/>
    </source>
</evidence>
<dbReference type="InterPro" id="IPR011767">
    <property type="entry name" value="GLR_AS"/>
</dbReference>
<evidence type="ECO:0000256" key="17">
    <source>
        <dbReference type="ARBA" id="ARBA00031041"/>
    </source>
</evidence>
<dbReference type="InterPro" id="IPR036282">
    <property type="entry name" value="Glutathione-S-Trfase_C_sf"/>
</dbReference>
<keyword evidence="5" id="KW-0644">Prostaglandin metabolism</keyword>
<keyword evidence="21" id="KW-1185">Reference proteome</keyword>
<keyword evidence="10" id="KW-1133">Transmembrane helix</keyword>
<dbReference type="EMBL" id="MU825902">
    <property type="protein sequence ID" value="KAJ7383286.1"/>
    <property type="molecule type" value="Genomic_DNA"/>
</dbReference>
<feature type="domain" description="GST N-terminal" evidence="19">
    <location>
        <begin position="95"/>
        <end position="171"/>
    </location>
</feature>
<comment type="similarity">
    <text evidence="2">Belongs to the GST superfamily.</text>
</comment>
<dbReference type="Gene3D" id="6.20.200.30">
    <property type="match status" value="1"/>
</dbReference>
<protein>
    <recommendedName>
        <fullName evidence="4">Prostaglandin E synthase 2</fullName>
        <ecNumber evidence="3">5.3.99.3</ecNumber>
    </recommendedName>
    <alternativeName>
        <fullName evidence="17">Microsomal prostaglandin E synthase 2</fullName>
    </alternativeName>
</protein>
<dbReference type="Gene3D" id="3.40.30.10">
    <property type="entry name" value="Glutaredoxin"/>
    <property type="match status" value="1"/>
</dbReference>
<evidence type="ECO:0000256" key="6">
    <source>
        <dbReference type="ARBA" id="ARBA00022516"/>
    </source>
</evidence>
<comment type="subcellular location">
    <subcellularLocation>
        <location evidence="18">Endomembrane system</location>
        <topology evidence="18">Single-pass membrane protein</topology>
    </subcellularLocation>
</comment>
<dbReference type="GO" id="GO:0012505">
    <property type="term" value="C:endomembrane system"/>
    <property type="evidence" value="ECO:0007669"/>
    <property type="project" value="UniProtKB-SubCell"/>
</dbReference>
<evidence type="ECO:0000256" key="5">
    <source>
        <dbReference type="ARBA" id="ARBA00022501"/>
    </source>
</evidence>
<dbReference type="Pfam" id="PF13417">
    <property type="entry name" value="GST_N_3"/>
    <property type="match status" value="1"/>
</dbReference>
<accession>A0A9W9ZKN3</accession>
<evidence type="ECO:0000256" key="10">
    <source>
        <dbReference type="ARBA" id="ARBA00022989"/>
    </source>
</evidence>
<dbReference type="PROSITE" id="PS50404">
    <property type="entry name" value="GST_NTER"/>
    <property type="match status" value="1"/>
</dbReference>
<evidence type="ECO:0000256" key="9">
    <source>
        <dbReference type="ARBA" id="ARBA00022832"/>
    </source>
</evidence>
<evidence type="ECO:0000256" key="13">
    <source>
        <dbReference type="ARBA" id="ARBA00023160"/>
    </source>
</evidence>
<gene>
    <name evidence="20" type="primary">PTGES2</name>
    <name evidence="20" type="ORF">OS493_029251</name>
</gene>
<evidence type="ECO:0000313" key="20">
    <source>
        <dbReference type="EMBL" id="KAJ7383286.1"/>
    </source>
</evidence>
<dbReference type="SUPFAM" id="SSF47616">
    <property type="entry name" value="GST C-terminal domain-like"/>
    <property type="match status" value="1"/>
</dbReference>
<dbReference type="InterPro" id="IPR034334">
    <property type="entry name" value="PGES2"/>
</dbReference>
<evidence type="ECO:0000256" key="3">
    <source>
        <dbReference type="ARBA" id="ARBA00012203"/>
    </source>
</evidence>
<reference evidence="20" key="1">
    <citation type="submission" date="2023-01" db="EMBL/GenBank/DDBJ databases">
        <title>Genome assembly of the deep-sea coral Lophelia pertusa.</title>
        <authorList>
            <person name="Herrera S."/>
            <person name="Cordes E."/>
        </authorList>
    </citation>
    <scope>NUCLEOTIDE SEQUENCE</scope>
    <source>
        <strain evidence="20">USNM1676648</strain>
        <tissue evidence="20">Polyp</tissue>
    </source>
</reference>
<keyword evidence="12" id="KW-0472">Membrane</keyword>
<organism evidence="20 21">
    <name type="scientific">Desmophyllum pertusum</name>
    <dbReference type="NCBI Taxonomy" id="174260"/>
    <lineage>
        <taxon>Eukaryota</taxon>
        <taxon>Metazoa</taxon>
        <taxon>Cnidaria</taxon>
        <taxon>Anthozoa</taxon>
        <taxon>Hexacorallia</taxon>
        <taxon>Scleractinia</taxon>
        <taxon>Caryophylliina</taxon>
        <taxon>Caryophylliidae</taxon>
        <taxon>Desmophyllum</taxon>
    </lineage>
</organism>
<dbReference type="EC" id="5.3.99.3" evidence="3"/>
<comment type="catalytic activity">
    <reaction evidence="16">
        <text>prostaglandin H2 = prostaglandin E2</text>
        <dbReference type="Rhea" id="RHEA:12893"/>
        <dbReference type="ChEBI" id="CHEBI:57405"/>
        <dbReference type="ChEBI" id="CHEBI:606564"/>
        <dbReference type="EC" id="5.3.99.3"/>
    </reaction>
    <physiologicalReaction direction="left-to-right" evidence="16">
        <dbReference type="Rhea" id="RHEA:12894"/>
    </physiologicalReaction>
</comment>
<comment type="catalytic activity">
    <reaction evidence="15">
        <text>prostaglandin H2 = (12S)-hydroxy-(5Z,8E,10E)-heptadecatrienoate + malonaldehyde</text>
        <dbReference type="Rhea" id="RHEA:48644"/>
        <dbReference type="ChEBI" id="CHEBI:57405"/>
        <dbReference type="ChEBI" id="CHEBI:90694"/>
        <dbReference type="ChEBI" id="CHEBI:566274"/>
    </reaction>
    <physiologicalReaction direction="left-to-right" evidence="15">
        <dbReference type="Rhea" id="RHEA:48645"/>
    </physiologicalReaction>
</comment>
<dbReference type="SFLD" id="SFLDG01182">
    <property type="entry name" value="Prostaglandin_E_synthase_like"/>
    <property type="match status" value="1"/>
</dbReference>
<evidence type="ECO:0000256" key="1">
    <source>
        <dbReference type="ARBA" id="ARBA00004702"/>
    </source>
</evidence>
<evidence type="ECO:0000256" key="18">
    <source>
        <dbReference type="ARBA" id="ARBA00037847"/>
    </source>
</evidence>
<dbReference type="InterPro" id="IPR034335">
    <property type="entry name" value="PGES2_C"/>
</dbReference>
<evidence type="ECO:0000256" key="11">
    <source>
        <dbReference type="ARBA" id="ARBA00023098"/>
    </source>
</evidence>
<evidence type="ECO:0000256" key="4">
    <source>
        <dbReference type="ARBA" id="ARBA00019474"/>
    </source>
</evidence>
<proteinExistence type="inferred from homology"/>
<dbReference type="InterPro" id="IPR040079">
    <property type="entry name" value="Glutathione_S-Trfase"/>
</dbReference>
<dbReference type="Gene3D" id="1.20.1050.10">
    <property type="match status" value="1"/>
</dbReference>
<keyword evidence="8" id="KW-0812">Transmembrane</keyword>
<keyword evidence="11" id="KW-0443">Lipid metabolism</keyword>
<dbReference type="GO" id="GO:0001516">
    <property type="term" value="P:prostaglandin biosynthetic process"/>
    <property type="evidence" value="ECO:0007669"/>
    <property type="project" value="UniProtKB-KW"/>
</dbReference>
<dbReference type="Proteomes" id="UP001163046">
    <property type="component" value="Unassembled WGS sequence"/>
</dbReference>
<evidence type="ECO:0000256" key="2">
    <source>
        <dbReference type="ARBA" id="ARBA00007409"/>
    </source>
</evidence>
<dbReference type="PROSITE" id="PS00195">
    <property type="entry name" value="GLUTAREDOXIN_1"/>
    <property type="match status" value="1"/>
</dbReference>
<keyword evidence="14 20" id="KW-0413">Isomerase</keyword>
<dbReference type="PANTHER" id="PTHR12782">
    <property type="entry name" value="MICROSOMAL PROSTAGLANDIN E SYNTHASE-2"/>
    <property type="match status" value="1"/>
</dbReference>
<comment type="pathway">
    <text evidence="1">Lipid metabolism; prostaglandin biosynthesis.</text>
</comment>
<dbReference type="GO" id="GO:0050220">
    <property type="term" value="F:prostaglandin-E synthase activity"/>
    <property type="evidence" value="ECO:0007669"/>
    <property type="project" value="UniProtKB-EC"/>
</dbReference>
<dbReference type="SFLD" id="SFLDS00019">
    <property type="entry name" value="Glutathione_Transferase_(cytos"/>
    <property type="match status" value="1"/>
</dbReference>
<dbReference type="OrthoDB" id="423541at2759"/>
<dbReference type="PANTHER" id="PTHR12782:SF5">
    <property type="entry name" value="PROSTAGLANDIN E SYNTHASE 2"/>
    <property type="match status" value="1"/>
</dbReference>
<keyword evidence="9" id="KW-0276">Fatty acid metabolism</keyword>
<evidence type="ECO:0000256" key="8">
    <source>
        <dbReference type="ARBA" id="ARBA00022692"/>
    </source>
</evidence>
<keyword evidence="6" id="KW-0444">Lipid biosynthesis</keyword>
<evidence type="ECO:0000256" key="7">
    <source>
        <dbReference type="ARBA" id="ARBA00022585"/>
    </source>
</evidence>
<comment type="caution">
    <text evidence="20">The sequence shown here is derived from an EMBL/GenBank/DDBJ whole genome shotgun (WGS) entry which is preliminary data.</text>
</comment>
<name>A0A9W9ZKN3_9CNID</name>